<reference evidence="7 8" key="1">
    <citation type="submission" date="2024-02" db="EMBL/GenBank/DDBJ databases">
        <title>Chromosome-scale genome assembly of the rough periwinkle Littorina saxatilis.</title>
        <authorList>
            <person name="De Jode A."/>
            <person name="Faria R."/>
            <person name="Formenti G."/>
            <person name="Sims Y."/>
            <person name="Smith T.P."/>
            <person name="Tracey A."/>
            <person name="Wood J.M.D."/>
            <person name="Zagrodzka Z.B."/>
            <person name="Johannesson K."/>
            <person name="Butlin R.K."/>
            <person name="Leder E.H."/>
        </authorList>
    </citation>
    <scope>NUCLEOTIDE SEQUENCE [LARGE SCALE GENOMIC DNA]</scope>
    <source>
        <strain evidence="7">Snail1</strain>
        <tissue evidence="7">Muscle</tissue>
    </source>
</reference>
<evidence type="ECO:0000313" key="8">
    <source>
        <dbReference type="Proteomes" id="UP001374579"/>
    </source>
</evidence>
<dbReference type="GO" id="GO:0005680">
    <property type="term" value="C:anaphase-promoting complex"/>
    <property type="evidence" value="ECO:0007669"/>
    <property type="project" value="InterPro"/>
</dbReference>
<keyword evidence="3" id="KW-0132">Cell division</keyword>
<evidence type="ECO:0000256" key="4">
    <source>
        <dbReference type="ARBA" id="ARBA00022776"/>
    </source>
</evidence>
<dbReference type="PANTHER" id="PTHR22526">
    <property type="entry name" value="ANAPHASE PROMOTING COMPLEX C SUBUNIT 15, PSEUDOGENE-RELATED"/>
    <property type="match status" value="1"/>
</dbReference>
<keyword evidence="4" id="KW-0498">Mitosis</keyword>
<dbReference type="InterPro" id="IPR026182">
    <property type="entry name" value="ANAPC15"/>
</dbReference>
<evidence type="ECO:0000256" key="3">
    <source>
        <dbReference type="ARBA" id="ARBA00022618"/>
    </source>
</evidence>
<evidence type="ECO:0000256" key="5">
    <source>
        <dbReference type="ARBA" id="ARBA00023306"/>
    </source>
</evidence>
<name>A0AAN9G6L8_9CAEN</name>
<evidence type="ECO:0008006" key="9">
    <source>
        <dbReference type="Google" id="ProtNLM"/>
    </source>
</evidence>
<evidence type="ECO:0000256" key="2">
    <source>
        <dbReference type="ARBA" id="ARBA00009618"/>
    </source>
</evidence>
<keyword evidence="5" id="KW-0131">Cell cycle</keyword>
<comment type="pathway">
    <text evidence="1">Protein modification; protein ubiquitination.</text>
</comment>
<proteinExistence type="inferred from homology"/>
<comment type="similarity">
    <text evidence="2">Belongs to the APC15 family.</text>
</comment>
<organism evidence="7 8">
    <name type="scientific">Littorina saxatilis</name>
    <dbReference type="NCBI Taxonomy" id="31220"/>
    <lineage>
        <taxon>Eukaryota</taxon>
        <taxon>Metazoa</taxon>
        <taxon>Spiralia</taxon>
        <taxon>Lophotrochozoa</taxon>
        <taxon>Mollusca</taxon>
        <taxon>Gastropoda</taxon>
        <taxon>Caenogastropoda</taxon>
        <taxon>Littorinimorpha</taxon>
        <taxon>Littorinoidea</taxon>
        <taxon>Littorinidae</taxon>
        <taxon>Littorina</taxon>
    </lineage>
</organism>
<accession>A0AAN9G6L8</accession>
<evidence type="ECO:0000313" key="7">
    <source>
        <dbReference type="EMBL" id="KAK7097443.1"/>
    </source>
</evidence>
<feature type="region of interest" description="Disordered" evidence="6">
    <location>
        <begin position="57"/>
        <end position="102"/>
    </location>
</feature>
<feature type="compositionally biased region" description="Acidic residues" evidence="6">
    <location>
        <begin position="61"/>
        <end position="102"/>
    </location>
</feature>
<dbReference type="EMBL" id="JBAMIC010000013">
    <property type="protein sequence ID" value="KAK7097443.1"/>
    <property type="molecule type" value="Genomic_DNA"/>
</dbReference>
<keyword evidence="8" id="KW-1185">Reference proteome</keyword>
<dbReference type="PANTHER" id="PTHR22526:SF2">
    <property type="entry name" value="ANAPHASE PROMOTING COMPLEX C SUBUNIT 15, PSEUDOGENE-RELATED"/>
    <property type="match status" value="1"/>
</dbReference>
<dbReference type="Pfam" id="PF15243">
    <property type="entry name" value="ANAPC15"/>
    <property type="match status" value="1"/>
</dbReference>
<comment type="caution">
    <text evidence="7">The sequence shown here is derived from an EMBL/GenBank/DDBJ whole genome shotgun (WGS) entry which is preliminary data.</text>
</comment>
<protein>
    <recommendedName>
        <fullName evidence="9">Anaphase-promoting complex subunit 15</fullName>
    </recommendedName>
</protein>
<dbReference type="AlphaFoldDB" id="A0AAN9G6L8"/>
<dbReference type="Proteomes" id="UP001374579">
    <property type="component" value="Unassembled WGS sequence"/>
</dbReference>
<evidence type="ECO:0000256" key="1">
    <source>
        <dbReference type="ARBA" id="ARBA00004906"/>
    </source>
</evidence>
<dbReference type="GO" id="GO:0090266">
    <property type="term" value="P:regulation of mitotic cell cycle spindle assembly checkpoint"/>
    <property type="evidence" value="ECO:0007669"/>
    <property type="project" value="InterPro"/>
</dbReference>
<sequence>MANPLFPSLMPRVVDRLWFTADKACDDTEQQTQQETEYTSWLHNIGSKDAHVIPIGKTLEQMDDDDDEDEDDEGEDDEESDTNDDELDTDMMDDRDSAEDTN</sequence>
<evidence type="ECO:0000256" key="6">
    <source>
        <dbReference type="SAM" id="MobiDB-lite"/>
    </source>
</evidence>
<dbReference type="GO" id="GO:0051301">
    <property type="term" value="P:cell division"/>
    <property type="evidence" value="ECO:0007669"/>
    <property type="project" value="UniProtKB-KW"/>
</dbReference>
<gene>
    <name evidence="7" type="ORF">V1264_004422</name>
</gene>